<proteinExistence type="predicted"/>
<dbReference type="HOGENOM" id="CLU_554504_0_0_1"/>
<sequence>MDFGEGNVTIVPFRAALKKWERLADESREEGKRLLFQRELEDALIFLQSAPFMTEDMIQQIVRFLANVCSNEPSNRELFAKLNGFSILHRIFKGHDSAKTLCCIAVHNVLIDTEKLHPAAASTGLLNSILQYWCAESQKPNSDASQYNFIFFNLFEILAPFTEDPESVYLAAKLLPEMITVEDAAWPAVFQKMFSNAVLASNILSDILTLVKCVQAMLLVTDAQARQRALLLLPLLGENDECLSLVNYEPKSVVNFCWGFMNKDTTLTASVLLLIGNLSRSERSAQVFVQRNFVPKIMEVTRSNAGDMEILHGCLASFRHFCISEPNRKHVAPFLIDLLKKASTASHTQIHYLAISCLRLCINELVMILVNENQVLEILHTWDTSQDNNVSLEVKRLYLAIAKQLLIRSKSDDASWNYCSYLLKFDICQVIIDTFTLAKDLPVVFAEDIFVSILLLQNNMFPELKQKLLDAGVPAQLSAFAASDTVGKELRNNAKFALQLLPTP</sequence>
<dbReference type="Gene3D" id="1.25.10.10">
    <property type="entry name" value="Leucine-rich Repeat Variant"/>
    <property type="match status" value="1"/>
</dbReference>
<dbReference type="AlphaFoldDB" id="B6K7E4"/>
<name>B6K7E4_SCHJY</name>
<dbReference type="InterPro" id="IPR040144">
    <property type="entry name" value="RAP1GDS1"/>
</dbReference>
<dbReference type="GeneID" id="7049816"/>
<dbReference type="eggNOG" id="KOG4500">
    <property type="taxonomic scope" value="Eukaryota"/>
</dbReference>
<dbReference type="SUPFAM" id="SSF48371">
    <property type="entry name" value="ARM repeat"/>
    <property type="match status" value="1"/>
</dbReference>
<dbReference type="EMBL" id="KE651168">
    <property type="protein sequence ID" value="EEB09448.1"/>
    <property type="molecule type" value="Genomic_DNA"/>
</dbReference>
<dbReference type="OMA" id="VAILMIK"/>
<dbReference type="VEuPathDB" id="FungiDB:SJAG_04653"/>
<gene>
    <name evidence="2" type="primary">arz1</name>
    <name evidence="1" type="ORF">SJAG_04653</name>
</gene>
<reference evidence="1 3" key="1">
    <citation type="journal article" date="2011" name="Science">
        <title>Comparative functional genomics of the fission yeasts.</title>
        <authorList>
            <person name="Rhind N."/>
            <person name="Chen Z."/>
            <person name="Yassour M."/>
            <person name="Thompson D.A."/>
            <person name="Haas B.J."/>
            <person name="Habib N."/>
            <person name="Wapinski I."/>
            <person name="Roy S."/>
            <person name="Lin M.F."/>
            <person name="Heiman D.I."/>
            <person name="Young S.K."/>
            <person name="Furuya K."/>
            <person name="Guo Y."/>
            <person name="Pidoux A."/>
            <person name="Chen H.M."/>
            <person name="Robbertse B."/>
            <person name="Goldberg J.M."/>
            <person name="Aoki K."/>
            <person name="Bayne E.H."/>
            <person name="Berlin A.M."/>
            <person name="Desjardins C.A."/>
            <person name="Dobbs E."/>
            <person name="Dukaj L."/>
            <person name="Fan L."/>
            <person name="FitzGerald M.G."/>
            <person name="French C."/>
            <person name="Gujja S."/>
            <person name="Hansen K."/>
            <person name="Keifenheim D."/>
            <person name="Levin J.Z."/>
            <person name="Mosher R.A."/>
            <person name="Mueller C.A."/>
            <person name="Pfiffner J."/>
            <person name="Priest M."/>
            <person name="Russ C."/>
            <person name="Smialowska A."/>
            <person name="Swoboda P."/>
            <person name="Sykes S.M."/>
            <person name="Vaughn M."/>
            <person name="Vengrova S."/>
            <person name="Yoder R."/>
            <person name="Zeng Q."/>
            <person name="Allshire R."/>
            <person name="Baulcombe D."/>
            <person name="Birren B.W."/>
            <person name="Brown W."/>
            <person name="Ekwall K."/>
            <person name="Kellis M."/>
            <person name="Leatherwood J."/>
            <person name="Levin H."/>
            <person name="Margalit H."/>
            <person name="Martienssen R."/>
            <person name="Nieduszynski C.A."/>
            <person name="Spatafora J.W."/>
            <person name="Friedman N."/>
            <person name="Dalgaard J.Z."/>
            <person name="Baumann P."/>
            <person name="Niki H."/>
            <person name="Regev A."/>
            <person name="Nusbaum C."/>
        </authorList>
    </citation>
    <scope>NUCLEOTIDE SEQUENCE [LARGE SCALE GENOMIC DNA]</scope>
    <source>
        <strain evidence="3">yFS275 / FY16936</strain>
    </source>
</reference>
<dbReference type="InterPro" id="IPR011989">
    <property type="entry name" value="ARM-like"/>
</dbReference>
<dbReference type="Proteomes" id="UP000001744">
    <property type="component" value="Unassembled WGS sequence"/>
</dbReference>
<protein>
    <submittedName>
        <fullName evidence="1">Uncharacterized protein</fullName>
    </submittedName>
</protein>
<keyword evidence="3" id="KW-1185">Reference proteome</keyword>
<dbReference type="GO" id="GO:0005085">
    <property type="term" value="F:guanyl-nucleotide exchange factor activity"/>
    <property type="evidence" value="ECO:0007669"/>
    <property type="project" value="InterPro"/>
</dbReference>
<dbReference type="RefSeq" id="XP_002175741.1">
    <property type="nucleotide sequence ID" value="XM_002175705.2"/>
</dbReference>
<organism evidence="1 3">
    <name type="scientific">Schizosaccharomyces japonicus (strain yFS275 / FY16936)</name>
    <name type="common">Fission yeast</name>
    <dbReference type="NCBI Taxonomy" id="402676"/>
    <lineage>
        <taxon>Eukaryota</taxon>
        <taxon>Fungi</taxon>
        <taxon>Dikarya</taxon>
        <taxon>Ascomycota</taxon>
        <taxon>Taphrinomycotina</taxon>
        <taxon>Schizosaccharomycetes</taxon>
        <taxon>Schizosaccharomycetales</taxon>
        <taxon>Schizosaccharomycetaceae</taxon>
        <taxon>Schizosaccharomyces</taxon>
    </lineage>
</organism>
<evidence type="ECO:0000313" key="1">
    <source>
        <dbReference type="EMBL" id="EEB09448.1"/>
    </source>
</evidence>
<evidence type="ECO:0000313" key="2">
    <source>
        <dbReference type="JaponicusDB" id="SJAG_04653"/>
    </source>
</evidence>
<dbReference type="GO" id="GO:0005829">
    <property type="term" value="C:cytosol"/>
    <property type="evidence" value="ECO:0000318"/>
    <property type="project" value="GO_Central"/>
</dbReference>
<accession>B6K7E4</accession>
<dbReference type="InterPro" id="IPR016024">
    <property type="entry name" value="ARM-type_fold"/>
</dbReference>
<dbReference type="JaponicusDB" id="SJAG_04653">
    <property type="gene designation" value="arz1"/>
</dbReference>
<evidence type="ECO:0000313" key="3">
    <source>
        <dbReference type="Proteomes" id="UP000001744"/>
    </source>
</evidence>
<dbReference type="PANTHER" id="PTHR10957">
    <property type="entry name" value="RAP1 GTPASE-GDP DISSOCIATION STIMULATOR 1"/>
    <property type="match status" value="1"/>
</dbReference>
<dbReference type="STRING" id="402676.B6K7E4"/>